<dbReference type="InterPro" id="IPR052282">
    <property type="entry name" value="Starch-active_LPMO"/>
</dbReference>
<dbReference type="AlphaFoldDB" id="A0A2P5HSY1"/>
<dbReference type="EMBL" id="MAVT02000814">
    <property type="protein sequence ID" value="POS73357.1"/>
    <property type="molecule type" value="Genomic_DNA"/>
</dbReference>
<dbReference type="PANTHER" id="PTHR36575:SF2">
    <property type="entry name" value="CHITIN-BINDING TYPE-4 DOMAIN-CONTAINING PROTEIN-RELATED"/>
    <property type="match status" value="1"/>
</dbReference>
<reference evidence="9" key="1">
    <citation type="submission" date="2017-09" db="EMBL/GenBank/DDBJ databases">
        <title>Polyketide synthases of a Diaporthe helianthi virulent isolate.</title>
        <authorList>
            <person name="Baroncelli R."/>
        </authorList>
    </citation>
    <scope>NUCLEOTIDE SEQUENCE [LARGE SCALE GENOMIC DNA]</scope>
    <source>
        <strain evidence="9">7/96</strain>
    </source>
</reference>
<name>A0A2P5HSY1_DIAHE</name>
<evidence type="ECO:0000256" key="3">
    <source>
        <dbReference type="ARBA" id="ARBA00023008"/>
    </source>
</evidence>
<dbReference type="InterPro" id="IPR004302">
    <property type="entry name" value="Cellulose/chitin-bd_N"/>
</dbReference>
<evidence type="ECO:0000256" key="7">
    <source>
        <dbReference type="SAM" id="SignalP"/>
    </source>
</evidence>
<dbReference type="OrthoDB" id="120613at2759"/>
<dbReference type="Pfam" id="PF03067">
    <property type="entry name" value="LPMO_10"/>
    <property type="match status" value="1"/>
</dbReference>
<evidence type="ECO:0000256" key="4">
    <source>
        <dbReference type="ARBA" id="ARBA00023157"/>
    </source>
</evidence>
<keyword evidence="10" id="KW-1185">Reference proteome</keyword>
<keyword evidence="5" id="KW-0325">Glycoprotein</keyword>
<keyword evidence="3" id="KW-0186">Copper</keyword>
<protein>
    <recommendedName>
        <fullName evidence="8">Chitin-binding type-4 domain-containing protein</fullName>
    </recommendedName>
</protein>
<dbReference type="GO" id="GO:0046872">
    <property type="term" value="F:metal ion binding"/>
    <property type="evidence" value="ECO:0007669"/>
    <property type="project" value="UniProtKB-KW"/>
</dbReference>
<comment type="cofactor">
    <cofactor evidence="1">
        <name>Cu(2+)</name>
        <dbReference type="ChEBI" id="CHEBI:29036"/>
    </cofactor>
</comment>
<organism evidence="9 10">
    <name type="scientific">Diaporthe helianthi</name>
    <dbReference type="NCBI Taxonomy" id="158607"/>
    <lineage>
        <taxon>Eukaryota</taxon>
        <taxon>Fungi</taxon>
        <taxon>Dikarya</taxon>
        <taxon>Ascomycota</taxon>
        <taxon>Pezizomycotina</taxon>
        <taxon>Sordariomycetes</taxon>
        <taxon>Sordariomycetidae</taxon>
        <taxon>Diaporthales</taxon>
        <taxon>Diaporthaceae</taxon>
        <taxon>Diaporthe</taxon>
    </lineage>
</organism>
<feature type="chain" id="PRO_5015162214" description="Chitin-binding type-4 domain-containing protein" evidence="7">
    <location>
        <begin position="19"/>
        <end position="179"/>
    </location>
</feature>
<comment type="caution">
    <text evidence="9">The sequence shown here is derived from an EMBL/GenBank/DDBJ whole genome shotgun (WGS) entry which is preliminary data.</text>
</comment>
<feature type="signal peptide" evidence="7">
    <location>
        <begin position="1"/>
        <end position="18"/>
    </location>
</feature>
<comment type="similarity">
    <text evidence="6">Belongs to the polysaccharide monooxygenase AA13 family.</text>
</comment>
<proteinExistence type="inferred from homology"/>
<evidence type="ECO:0000313" key="10">
    <source>
        <dbReference type="Proteomes" id="UP000094444"/>
    </source>
</evidence>
<accession>A0A2P5HSY1</accession>
<evidence type="ECO:0000256" key="6">
    <source>
        <dbReference type="ARBA" id="ARBA00034311"/>
    </source>
</evidence>
<evidence type="ECO:0000313" key="9">
    <source>
        <dbReference type="EMBL" id="POS73357.1"/>
    </source>
</evidence>
<evidence type="ECO:0000256" key="1">
    <source>
        <dbReference type="ARBA" id="ARBA00001973"/>
    </source>
</evidence>
<evidence type="ECO:0000256" key="2">
    <source>
        <dbReference type="ARBA" id="ARBA00022723"/>
    </source>
</evidence>
<dbReference type="InParanoid" id="A0A2P5HSY1"/>
<keyword evidence="4" id="KW-1015">Disulfide bond</keyword>
<evidence type="ECO:0000259" key="8">
    <source>
        <dbReference type="Pfam" id="PF03067"/>
    </source>
</evidence>
<feature type="domain" description="Chitin-binding type-4" evidence="8">
    <location>
        <begin position="17"/>
        <end position="176"/>
    </location>
</feature>
<keyword evidence="2" id="KW-0479">Metal-binding</keyword>
<dbReference type="PANTHER" id="PTHR36575">
    <property type="entry name" value="BINDING PROTEIN, PUTATIVE (AFU_ORTHOLOGUE AFUA_1G14430)-RELATED"/>
    <property type="match status" value="1"/>
</dbReference>
<sequence length="179" mass="19610">MKFIAVLTSIICLAASHGMVTSPPARQVGEAFNNQKADPFGNQQQFEQLAGSQKDFNATSCAFFMCKGYQLEDNTANVQTFTAGQTVQMKVEIRAPHTGDANVSVIDLRTNTVIGQPMIEFEDYASTSSGVAKNNTDFEVTMPDVATQCGDVGFCAMQWWWHSEEAGQTYMSCIDFTMA</sequence>
<evidence type="ECO:0000256" key="5">
    <source>
        <dbReference type="ARBA" id="ARBA00023180"/>
    </source>
</evidence>
<dbReference type="Proteomes" id="UP000094444">
    <property type="component" value="Unassembled WGS sequence"/>
</dbReference>
<gene>
    <name evidence="9" type="ORF">DHEL01_v208248</name>
</gene>
<dbReference type="Gene3D" id="2.70.50.70">
    <property type="match status" value="1"/>
</dbReference>
<keyword evidence="7" id="KW-0732">Signal</keyword>